<evidence type="ECO:0000256" key="1">
    <source>
        <dbReference type="ARBA" id="ARBA00001971"/>
    </source>
</evidence>
<reference evidence="15 16" key="1">
    <citation type="journal article" date="2016" name="Mol. Biol. Evol.">
        <title>Comparative Genomics of Early-Diverging Mushroom-Forming Fungi Provides Insights into the Origins of Lignocellulose Decay Capabilities.</title>
        <authorList>
            <person name="Nagy L.G."/>
            <person name="Riley R."/>
            <person name="Tritt A."/>
            <person name="Adam C."/>
            <person name="Daum C."/>
            <person name="Floudas D."/>
            <person name="Sun H."/>
            <person name="Yadav J.S."/>
            <person name="Pangilinan J."/>
            <person name="Larsson K.H."/>
            <person name="Matsuura K."/>
            <person name="Barry K."/>
            <person name="Labutti K."/>
            <person name="Kuo R."/>
            <person name="Ohm R.A."/>
            <person name="Bhattacharya S.S."/>
            <person name="Shirouzu T."/>
            <person name="Yoshinaga Y."/>
            <person name="Martin F.M."/>
            <person name="Grigoriev I.V."/>
            <person name="Hibbett D.S."/>
        </authorList>
    </citation>
    <scope>NUCLEOTIDE SEQUENCE [LARGE SCALE GENOMIC DNA]</scope>
    <source>
        <strain evidence="15 16">HHB12733</strain>
    </source>
</reference>
<accession>A0A165FF90</accession>
<comment type="pathway">
    <text evidence="3">Secondary metabolite biosynthesis.</text>
</comment>
<dbReference type="CDD" id="cd11065">
    <property type="entry name" value="CYP64-like"/>
    <property type="match status" value="1"/>
</dbReference>
<dbReference type="GO" id="GO:0005506">
    <property type="term" value="F:iron ion binding"/>
    <property type="evidence" value="ECO:0007669"/>
    <property type="project" value="InterPro"/>
</dbReference>
<evidence type="ECO:0000256" key="11">
    <source>
        <dbReference type="ARBA" id="ARBA00023033"/>
    </source>
</evidence>
<keyword evidence="9 14" id="KW-0560">Oxidoreductase</keyword>
<dbReference type="AlphaFoldDB" id="A0A165FF90"/>
<dbReference type="Proteomes" id="UP000076842">
    <property type="component" value="Unassembled WGS sequence"/>
</dbReference>
<comment type="similarity">
    <text evidence="4 14">Belongs to the cytochrome P450 family.</text>
</comment>
<evidence type="ECO:0000256" key="2">
    <source>
        <dbReference type="ARBA" id="ARBA00004370"/>
    </source>
</evidence>
<evidence type="ECO:0000256" key="6">
    <source>
        <dbReference type="ARBA" id="ARBA00022692"/>
    </source>
</evidence>
<dbReference type="GO" id="GO:0016020">
    <property type="term" value="C:membrane"/>
    <property type="evidence" value="ECO:0007669"/>
    <property type="project" value="UniProtKB-SubCell"/>
</dbReference>
<feature type="binding site" description="axial binding residue" evidence="13">
    <location>
        <position position="428"/>
    </location>
    <ligand>
        <name>heme</name>
        <dbReference type="ChEBI" id="CHEBI:30413"/>
    </ligand>
    <ligandPart>
        <name>Fe</name>
        <dbReference type="ChEBI" id="CHEBI:18248"/>
    </ligandPart>
</feature>
<evidence type="ECO:0000313" key="16">
    <source>
        <dbReference type="Proteomes" id="UP000076842"/>
    </source>
</evidence>
<comment type="subcellular location">
    <subcellularLocation>
        <location evidence="2">Membrane</location>
    </subcellularLocation>
</comment>
<dbReference type="GO" id="GO:0016705">
    <property type="term" value="F:oxidoreductase activity, acting on paired donors, with incorporation or reduction of molecular oxygen"/>
    <property type="evidence" value="ECO:0007669"/>
    <property type="project" value="InterPro"/>
</dbReference>
<dbReference type="InterPro" id="IPR017972">
    <property type="entry name" value="Cyt_P450_CS"/>
</dbReference>
<evidence type="ECO:0000256" key="4">
    <source>
        <dbReference type="ARBA" id="ARBA00010617"/>
    </source>
</evidence>
<keyword evidence="12" id="KW-0472">Membrane</keyword>
<evidence type="ECO:0000256" key="10">
    <source>
        <dbReference type="ARBA" id="ARBA00023004"/>
    </source>
</evidence>
<organism evidence="15 16">
    <name type="scientific">Calocera cornea HHB12733</name>
    <dbReference type="NCBI Taxonomy" id="1353952"/>
    <lineage>
        <taxon>Eukaryota</taxon>
        <taxon>Fungi</taxon>
        <taxon>Dikarya</taxon>
        <taxon>Basidiomycota</taxon>
        <taxon>Agaricomycotina</taxon>
        <taxon>Dacrymycetes</taxon>
        <taxon>Dacrymycetales</taxon>
        <taxon>Dacrymycetaceae</taxon>
        <taxon>Calocera</taxon>
    </lineage>
</organism>
<dbReference type="GO" id="GO:0020037">
    <property type="term" value="F:heme binding"/>
    <property type="evidence" value="ECO:0007669"/>
    <property type="project" value="InterPro"/>
</dbReference>
<comment type="cofactor">
    <cofactor evidence="1 13">
        <name>heme</name>
        <dbReference type="ChEBI" id="CHEBI:30413"/>
    </cofactor>
</comment>
<sequence>MGYSLPLFIALLAAYTVYSYVGRRHSRLPPGPAGLPLIGNLLQVPMSLPFLKFGDWSKVYGPIYSFSILGQPWVVISSIEMAGDIFDRMSQQTGDRPRLIKANDFLERGRNLALMPKNELWRVMRKATHESLNSRTFMKRAAIQEEEAALLVWGLLSSPDIPLEHHVERTAGSLSMRALYGSPSIPLRGPDPTERLNEIATVLFDALVPGRSIVDIFPPLRHVIKRSKWLRGPADKIYEESTEHFIRLFESQPLVRPSISALRDSKATHGMSLEDSSWLVGMLLADLRSQTAIAIRWLIMALTLHPAVCKKAQAELDAAVGDHPPTFDDLAQLPYIEAIVKEVLRWRPPGPMGVPHATSEDIVYKDWLIPKGTILVENIWTMGRDPLVYPDGDVFNPDRFFTKEGTIRQPPPDTHDDYLGFGAGRRVCVGKDVAIRNLRICAAYLLWAFNFHKEKDENEKEIEPADMAFVDVGVTVYPAPFKMRTVPRFLDLAQRLQPSLPK</sequence>
<dbReference type="PRINTS" id="PR00463">
    <property type="entry name" value="EP450I"/>
</dbReference>
<keyword evidence="8" id="KW-1133">Transmembrane helix</keyword>
<dbReference type="OrthoDB" id="2789670at2759"/>
<evidence type="ECO:0000256" key="5">
    <source>
        <dbReference type="ARBA" id="ARBA00022617"/>
    </source>
</evidence>
<protein>
    <submittedName>
        <fullName evidence="15">Cytochrome P450</fullName>
    </submittedName>
</protein>
<evidence type="ECO:0000256" key="9">
    <source>
        <dbReference type="ARBA" id="ARBA00023002"/>
    </source>
</evidence>
<dbReference type="InterPro" id="IPR036396">
    <property type="entry name" value="Cyt_P450_sf"/>
</dbReference>
<keyword evidence="5 13" id="KW-0349">Heme</keyword>
<evidence type="ECO:0000256" key="8">
    <source>
        <dbReference type="ARBA" id="ARBA00022989"/>
    </source>
</evidence>
<name>A0A165FF90_9BASI</name>
<dbReference type="InterPro" id="IPR050364">
    <property type="entry name" value="Cytochrome_P450_fung"/>
</dbReference>
<evidence type="ECO:0000256" key="13">
    <source>
        <dbReference type="PIRSR" id="PIRSR602401-1"/>
    </source>
</evidence>
<keyword evidence="16" id="KW-1185">Reference proteome</keyword>
<keyword evidence="11 14" id="KW-0503">Monooxygenase</keyword>
<keyword evidence="10 13" id="KW-0408">Iron</keyword>
<evidence type="ECO:0000256" key="12">
    <source>
        <dbReference type="ARBA" id="ARBA00023136"/>
    </source>
</evidence>
<dbReference type="PANTHER" id="PTHR46300:SF2">
    <property type="entry name" value="CYTOCHROME P450 MONOOXYGENASE ALNH-RELATED"/>
    <property type="match status" value="1"/>
</dbReference>
<dbReference type="Pfam" id="PF00067">
    <property type="entry name" value="p450"/>
    <property type="match status" value="1"/>
</dbReference>
<dbReference type="InParanoid" id="A0A165FF90"/>
<dbReference type="PRINTS" id="PR00385">
    <property type="entry name" value="P450"/>
</dbReference>
<dbReference type="InterPro" id="IPR001128">
    <property type="entry name" value="Cyt_P450"/>
</dbReference>
<dbReference type="PROSITE" id="PS00086">
    <property type="entry name" value="CYTOCHROME_P450"/>
    <property type="match status" value="1"/>
</dbReference>
<dbReference type="EMBL" id="KV423974">
    <property type="protein sequence ID" value="KZT56661.1"/>
    <property type="molecule type" value="Genomic_DNA"/>
</dbReference>
<gene>
    <name evidence="15" type="ORF">CALCODRAFT_435420</name>
</gene>
<keyword evidence="6" id="KW-0812">Transmembrane</keyword>
<dbReference type="Gene3D" id="1.10.630.10">
    <property type="entry name" value="Cytochrome P450"/>
    <property type="match status" value="1"/>
</dbReference>
<dbReference type="PANTHER" id="PTHR46300">
    <property type="entry name" value="P450, PUTATIVE (EUROFUNG)-RELATED-RELATED"/>
    <property type="match status" value="1"/>
</dbReference>
<dbReference type="SUPFAM" id="SSF48264">
    <property type="entry name" value="Cytochrome P450"/>
    <property type="match status" value="1"/>
</dbReference>
<proteinExistence type="inferred from homology"/>
<keyword evidence="7 13" id="KW-0479">Metal-binding</keyword>
<evidence type="ECO:0000256" key="14">
    <source>
        <dbReference type="RuleBase" id="RU000461"/>
    </source>
</evidence>
<dbReference type="STRING" id="1353952.A0A165FF90"/>
<dbReference type="GO" id="GO:0004497">
    <property type="term" value="F:monooxygenase activity"/>
    <property type="evidence" value="ECO:0007669"/>
    <property type="project" value="UniProtKB-KW"/>
</dbReference>
<evidence type="ECO:0000256" key="3">
    <source>
        <dbReference type="ARBA" id="ARBA00005179"/>
    </source>
</evidence>
<evidence type="ECO:0000256" key="7">
    <source>
        <dbReference type="ARBA" id="ARBA00022723"/>
    </source>
</evidence>
<dbReference type="InterPro" id="IPR002401">
    <property type="entry name" value="Cyt_P450_E_grp-I"/>
</dbReference>
<evidence type="ECO:0000313" key="15">
    <source>
        <dbReference type="EMBL" id="KZT56661.1"/>
    </source>
</evidence>